<gene>
    <name evidence="6" type="ORF">ACFPBZ_13985</name>
</gene>
<dbReference type="InterPro" id="IPR009057">
    <property type="entry name" value="Homeodomain-like_sf"/>
</dbReference>
<evidence type="ECO:0000256" key="3">
    <source>
        <dbReference type="ARBA" id="ARBA00023163"/>
    </source>
</evidence>
<feature type="DNA-binding region" description="H-T-H motif" evidence="4">
    <location>
        <begin position="39"/>
        <end position="58"/>
    </location>
</feature>
<dbReference type="Gene3D" id="1.10.10.60">
    <property type="entry name" value="Homeodomain-like"/>
    <property type="match status" value="1"/>
</dbReference>
<dbReference type="RefSeq" id="WP_378036674.1">
    <property type="nucleotide sequence ID" value="NZ_JBHSIV010000013.1"/>
</dbReference>
<dbReference type="PANTHER" id="PTHR30055:SF234">
    <property type="entry name" value="HTH-TYPE TRANSCRIPTIONAL REGULATOR BETI"/>
    <property type="match status" value="1"/>
</dbReference>
<dbReference type="PROSITE" id="PS50977">
    <property type="entry name" value="HTH_TETR_2"/>
    <property type="match status" value="1"/>
</dbReference>
<sequence>MGVLDKRSRDDPRRHATEHAFLRATEALLTEGSSFADLNVRRVAERAGRTRTAFYAHFEDRRELLLALLDEAAGEGLAAIGPFLAGDGPVGRDELAASLRGLLETMRRHAVLVRAVVEAASYDDRIASYWDGVIGRFVESTRHRLHAEGLGADEATATATALCWMNERTCYQQAVRGGTGLDDDRAVAALVEVWWSVLLAARAGSEDRARPRGR</sequence>
<reference evidence="7" key="1">
    <citation type="journal article" date="2019" name="Int. J. Syst. Evol. Microbiol.">
        <title>The Global Catalogue of Microorganisms (GCM) 10K type strain sequencing project: providing services to taxonomists for standard genome sequencing and annotation.</title>
        <authorList>
            <consortium name="The Broad Institute Genomics Platform"/>
            <consortium name="The Broad Institute Genome Sequencing Center for Infectious Disease"/>
            <person name="Wu L."/>
            <person name="Ma J."/>
        </authorList>
    </citation>
    <scope>NUCLEOTIDE SEQUENCE [LARGE SCALE GENOMIC DNA]</scope>
    <source>
        <strain evidence="7">CGMCC 4.7093</strain>
    </source>
</reference>
<comment type="caution">
    <text evidence="6">The sequence shown here is derived from an EMBL/GenBank/DDBJ whole genome shotgun (WGS) entry which is preliminary data.</text>
</comment>
<dbReference type="Gene3D" id="1.10.357.10">
    <property type="entry name" value="Tetracycline Repressor, domain 2"/>
    <property type="match status" value="1"/>
</dbReference>
<evidence type="ECO:0000313" key="6">
    <source>
        <dbReference type="EMBL" id="MFC5063325.1"/>
    </source>
</evidence>
<dbReference type="EMBL" id="JBHSIV010000013">
    <property type="protein sequence ID" value="MFC5063325.1"/>
    <property type="molecule type" value="Genomic_DNA"/>
</dbReference>
<dbReference type="PANTHER" id="PTHR30055">
    <property type="entry name" value="HTH-TYPE TRANSCRIPTIONAL REGULATOR RUTR"/>
    <property type="match status" value="1"/>
</dbReference>
<keyword evidence="7" id="KW-1185">Reference proteome</keyword>
<dbReference type="Proteomes" id="UP001595947">
    <property type="component" value="Unassembled WGS sequence"/>
</dbReference>
<dbReference type="InterPro" id="IPR050109">
    <property type="entry name" value="HTH-type_TetR-like_transc_reg"/>
</dbReference>
<name>A0ABV9YP56_9PSEU</name>
<dbReference type="Pfam" id="PF00440">
    <property type="entry name" value="TetR_N"/>
    <property type="match status" value="1"/>
</dbReference>
<dbReference type="InterPro" id="IPR049397">
    <property type="entry name" value="EthR_C"/>
</dbReference>
<dbReference type="InterPro" id="IPR001647">
    <property type="entry name" value="HTH_TetR"/>
</dbReference>
<keyword evidence="3" id="KW-0804">Transcription</keyword>
<keyword evidence="2 4" id="KW-0238">DNA-binding</keyword>
<dbReference type="InterPro" id="IPR036271">
    <property type="entry name" value="Tet_transcr_reg_TetR-rel_C_sf"/>
</dbReference>
<accession>A0ABV9YP56</accession>
<evidence type="ECO:0000256" key="1">
    <source>
        <dbReference type="ARBA" id="ARBA00023015"/>
    </source>
</evidence>
<dbReference type="SUPFAM" id="SSF46689">
    <property type="entry name" value="Homeodomain-like"/>
    <property type="match status" value="1"/>
</dbReference>
<dbReference type="SUPFAM" id="SSF48498">
    <property type="entry name" value="Tetracyclin repressor-like, C-terminal domain"/>
    <property type="match status" value="1"/>
</dbReference>
<organism evidence="6 7">
    <name type="scientific">Actinomycetospora atypica</name>
    <dbReference type="NCBI Taxonomy" id="1290095"/>
    <lineage>
        <taxon>Bacteria</taxon>
        <taxon>Bacillati</taxon>
        <taxon>Actinomycetota</taxon>
        <taxon>Actinomycetes</taxon>
        <taxon>Pseudonocardiales</taxon>
        <taxon>Pseudonocardiaceae</taxon>
        <taxon>Actinomycetospora</taxon>
    </lineage>
</organism>
<evidence type="ECO:0000256" key="2">
    <source>
        <dbReference type="ARBA" id="ARBA00023125"/>
    </source>
</evidence>
<feature type="domain" description="HTH tetR-type" evidence="5">
    <location>
        <begin position="15"/>
        <end position="76"/>
    </location>
</feature>
<evidence type="ECO:0000256" key="4">
    <source>
        <dbReference type="PROSITE-ProRule" id="PRU00335"/>
    </source>
</evidence>
<proteinExistence type="predicted"/>
<keyword evidence="1" id="KW-0805">Transcription regulation</keyword>
<dbReference type="Pfam" id="PF21313">
    <property type="entry name" value="EthR_C"/>
    <property type="match status" value="1"/>
</dbReference>
<evidence type="ECO:0000313" key="7">
    <source>
        <dbReference type="Proteomes" id="UP001595947"/>
    </source>
</evidence>
<protein>
    <submittedName>
        <fullName evidence="6">TetR/AcrR family transcriptional regulator</fullName>
    </submittedName>
</protein>
<evidence type="ECO:0000259" key="5">
    <source>
        <dbReference type="PROSITE" id="PS50977"/>
    </source>
</evidence>